<evidence type="ECO:0000256" key="7">
    <source>
        <dbReference type="ARBA" id="ARBA00023306"/>
    </source>
</evidence>
<evidence type="ECO:0000256" key="8">
    <source>
        <dbReference type="SAM" id="MobiDB-lite"/>
    </source>
</evidence>
<comment type="similarity">
    <text evidence="2">Belongs to the rad17/RAD24 family.</text>
</comment>
<name>A0AAD5R886_PARTN</name>
<evidence type="ECO:0000256" key="6">
    <source>
        <dbReference type="ARBA" id="ARBA00023242"/>
    </source>
</evidence>
<keyword evidence="3" id="KW-0547">Nucleotide-binding</keyword>
<dbReference type="GO" id="GO:0003689">
    <property type="term" value="F:DNA clamp loader activity"/>
    <property type="evidence" value="ECO:0007669"/>
    <property type="project" value="TreeGrafter"/>
</dbReference>
<keyword evidence="4" id="KW-0227">DNA damage</keyword>
<dbReference type="GO" id="GO:0006281">
    <property type="term" value="P:DNA repair"/>
    <property type="evidence" value="ECO:0007669"/>
    <property type="project" value="InterPro"/>
</dbReference>
<evidence type="ECO:0000256" key="4">
    <source>
        <dbReference type="ARBA" id="ARBA00022763"/>
    </source>
</evidence>
<evidence type="ECO:0000256" key="5">
    <source>
        <dbReference type="ARBA" id="ARBA00022840"/>
    </source>
</evidence>
<dbReference type="Pfam" id="PF03215">
    <property type="entry name" value="Rad17"/>
    <property type="match status" value="1"/>
</dbReference>
<accession>A0AAD5R886</accession>
<dbReference type="SUPFAM" id="SSF52540">
    <property type="entry name" value="P-loop containing nucleoside triphosphate hydrolases"/>
    <property type="match status" value="1"/>
</dbReference>
<dbReference type="PANTHER" id="PTHR12172">
    <property type="entry name" value="CELL CYCLE CHECKPOINT PROTEIN RAD17"/>
    <property type="match status" value="1"/>
</dbReference>
<keyword evidence="7" id="KW-0131">Cell cycle</keyword>
<keyword evidence="6" id="KW-0539">Nucleus</keyword>
<feature type="compositionally biased region" description="Basic and acidic residues" evidence="8">
    <location>
        <begin position="319"/>
        <end position="331"/>
    </location>
</feature>
<dbReference type="GO" id="GO:0003682">
    <property type="term" value="F:chromatin binding"/>
    <property type="evidence" value="ECO:0007669"/>
    <property type="project" value="TreeGrafter"/>
</dbReference>
<evidence type="ECO:0000313" key="10">
    <source>
        <dbReference type="Proteomes" id="UP001196413"/>
    </source>
</evidence>
<evidence type="ECO:0008006" key="11">
    <source>
        <dbReference type="Google" id="ProtNLM"/>
    </source>
</evidence>
<dbReference type="PANTHER" id="PTHR12172:SF0">
    <property type="entry name" value="CELL CYCLE CHECKPOINT PROTEIN RAD17"/>
    <property type="match status" value="1"/>
</dbReference>
<evidence type="ECO:0000256" key="3">
    <source>
        <dbReference type="ARBA" id="ARBA00022741"/>
    </source>
</evidence>
<evidence type="ECO:0000256" key="2">
    <source>
        <dbReference type="ARBA" id="ARBA00006168"/>
    </source>
</evidence>
<dbReference type="GO" id="GO:0005524">
    <property type="term" value="F:ATP binding"/>
    <property type="evidence" value="ECO:0007669"/>
    <property type="project" value="UniProtKB-KW"/>
</dbReference>
<feature type="non-terminal residue" evidence="9">
    <location>
        <position position="402"/>
    </location>
</feature>
<comment type="caution">
    <text evidence="9">The sequence shown here is derived from an EMBL/GenBank/DDBJ whole genome shotgun (WGS) entry which is preliminary data.</text>
</comment>
<dbReference type="InterPro" id="IPR027417">
    <property type="entry name" value="P-loop_NTPase"/>
</dbReference>
<feature type="region of interest" description="Disordered" evidence="8">
    <location>
        <begin position="313"/>
        <end position="336"/>
    </location>
</feature>
<dbReference type="GO" id="GO:0005634">
    <property type="term" value="C:nucleus"/>
    <property type="evidence" value="ECO:0007669"/>
    <property type="project" value="UniProtKB-SubCell"/>
</dbReference>
<dbReference type="GO" id="GO:0033314">
    <property type="term" value="P:mitotic DNA replication checkpoint signaling"/>
    <property type="evidence" value="ECO:0007669"/>
    <property type="project" value="TreeGrafter"/>
</dbReference>
<dbReference type="Proteomes" id="UP001196413">
    <property type="component" value="Unassembled WGS sequence"/>
</dbReference>
<dbReference type="GO" id="GO:0000077">
    <property type="term" value="P:DNA damage checkpoint signaling"/>
    <property type="evidence" value="ECO:0007669"/>
    <property type="project" value="TreeGrafter"/>
</dbReference>
<dbReference type="EMBL" id="JAHQIW010007001">
    <property type="protein sequence ID" value="KAJ1371560.1"/>
    <property type="molecule type" value="Genomic_DNA"/>
</dbReference>
<dbReference type="AlphaFoldDB" id="A0AAD5R886"/>
<organism evidence="9 10">
    <name type="scientific">Parelaphostrongylus tenuis</name>
    <name type="common">Meningeal worm</name>
    <dbReference type="NCBI Taxonomy" id="148309"/>
    <lineage>
        <taxon>Eukaryota</taxon>
        <taxon>Metazoa</taxon>
        <taxon>Ecdysozoa</taxon>
        <taxon>Nematoda</taxon>
        <taxon>Chromadorea</taxon>
        <taxon>Rhabditida</taxon>
        <taxon>Rhabditina</taxon>
        <taxon>Rhabditomorpha</taxon>
        <taxon>Strongyloidea</taxon>
        <taxon>Metastrongylidae</taxon>
        <taxon>Parelaphostrongylus</taxon>
    </lineage>
</organism>
<evidence type="ECO:0000313" key="9">
    <source>
        <dbReference type="EMBL" id="KAJ1371560.1"/>
    </source>
</evidence>
<sequence length="402" mass="46284">FERRKRLRAFYGQQNHPKFHTRNLERAINKKKAWSKPLPADVSDLFFVAAAPKHVDDLAVNPRQLNKLKALLSGDNNGGKVILVTGPPGSGKTTAIDVIAKSLNYEVLKWEHSMSLEIVSYGADRYLKEENDMTSLLRFLRTSSLPVSRKGRKSRKKSRGVVYHIDELPLSADVSEFRRSVSPYLLANKHFVVFDLTSRDSSWFFSPKRVFQKCFINAMNIFEIEFYPVAATFMRNCLRRTVDRMGFRNRLSAQDYRAVESIAKGDIRSAINIIQCSLLSSRENFYIPPIFEATSNDELFHMLGALLYAKRQNNNPETSRQEDTVREELRRPPPTREINDILDMSRASPDTGIARGFYHYSRPKWYLLADKTTELRKEVTEVMSPLTSHGTRHMEIDIPFCP</sequence>
<reference evidence="9" key="1">
    <citation type="submission" date="2021-06" db="EMBL/GenBank/DDBJ databases">
        <title>Parelaphostrongylus tenuis whole genome reference sequence.</title>
        <authorList>
            <person name="Garwood T.J."/>
            <person name="Larsen P.A."/>
            <person name="Fountain-Jones N.M."/>
            <person name="Garbe J.R."/>
            <person name="Macchietto M.G."/>
            <person name="Kania S.A."/>
            <person name="Gerhold R.W."/>
            <person name="Richards J.E."/>
            <person name="Wolf T.M."/>
        </authorList>
    </citation>
    <scope>NUCLEOTIDE SEQUENCE</scope>
    <source>
        <strain evidence="9">MNPRO001-30</strain>
        <tissue evidence="9">Meninges</tissue>
    </source>
</reference>
<dbReference type="InterPro" id="IPR004582">
    <property type="entry name" value="Checkpoint_prot_Rad17_Rad24"/>
</dbReference>
<evidence type="ECO:0000256" key="1">
    <source>
        <dbReference type="ARBA" id="ARBA00004123"/>
    </source>
</evidence>
<comment type="subcellular location">
    <subcellularLocation>
        <location evidence="1">Nucleus</location>
    </subcellularLocation>
</comment>
<keyword evidence="5" id="KW-0067">ATP-binding</keyword>
<proteinExistence type="inferred from homology"/>
<gene>
    <name evidence="9" type="ORF">KIN20_033529</name>
</gene>
<dbReference type="Gene3D" id="3.40.50.300">
    <property type="entry name" value="P-loop containing nucleotide triphosphate hydrolases"/>
    <property type="match status" value="1"/>
</dbReference>
<keyword evidence="10" id="KW-1185">Reference proteome</keyword>
<protein>
    <recommendedName>
        <fullName evidence="11">AAA+ ATPase domain-containing protein</fullName>
    </recommendedName>
</protein>